<reference evidence="4" key="1">
    <citation type="journal article" date="2014" name="BMC Genomics">
        <title>Genome characteristics reveal the impact of lichenization on lichen-forming fungus Endocarpon pusillum Hedwig (Verrucariales, Ascomycota).</title>
        <authorList>
            <person name="Wang Y.-Y."/>
            <person name="Liu B."/>
            <person name="Zhang X.-Y."/>
            <person name="Zhou Q.-M."/>
            <person name="Zhang T."/>
            <person name="Li H."/>
            <person name="Yu Y.-F."/>
            <person name="Zhang X.-L."/>
            <person name="Hao X.-Y."/>
            <person name="Wang M."/>
            <person name="Wang L."/>
            <person name="Wei J.-C."/>
        </authorList>
    </citation>
    <scope>NUCLEOTIDE SEQUENCE [LARGE SCALE GENOMIC DNA]</scope>
    <source>
        <strain evidence="4">Z07020 / HMAS-L-300199</strain>
    </source>
</reference>
<dbReference type="PANTHER" id="PTHR33112:SF16">
    <property type="entry name" value="HETEROKARYON INCOMPATIBILITY DOMAIN-CONTAINING PROTEIN"/>
    <property type="match status" value="1"/>
</dbReference>
<dbReference type="EMBL" id="KE720653">
    <property type="protein sequence ID" value="ERF77147.1"/>
    <property type="molecule type" value="Genomic_DNA"/>
</dbReference>
<dbReference type="HOGENOM" id="CLU_436152_0_0_1"/>
<gene>
    <name evidence="3" type="ORF">EPUS_09387</name>
</gene>
<feature type="region of interest" description="Disordered" evidence="1">
    <location>
        <begin position="77"/>
        <end position="96"/>
    </location>
</feature>
<evidence type="ECO:0000259" key="2">
    <source>
        <dbReference type="Pfam" id="PF06985"/>
    </source>
</evidence>
<sequence>MEKILSLTSPKFCMVHWRPPRLCEPIGQNKDRYHCMLQNLKKIVETCVNEHIECSQIRSGQNPSIVPTRLIEVGATNPPQPARLIKPKNASDLDAPPRSGKLSGYVTLSYCWGPIQDTDHRMFEDTEDAMMQSLTNLPKTIEEAISICQRMGVQYLWVDALCIMQNRDGHSEEWESEAYKVGNYYSNSIFTIAAGRAATSHEGCLPLKSTRSDTEFAVVGHDWTVSRSYPQISRKSPLWKRAWVLQEASLSTRILWFTDRTVLFLCKTDSRDCRDRPASHASRAYRPSDGGYRYPFEPLPKEPDINIDWNDMVEQYSRMRLTREEDRIIALAGITRYFNPKGEHIYLSGVWINSLPEGLLWRSVKTGYIFSDISLSEVPGYWYDALRGRATRRDNKPEFDGRDDRGVIIEWSFCAEKEKCVRRSHIHRIPGMPSWSWASLNTQVRYDLTRDLKEQLDLGCKSRDCRVRHLKFLQSSLDDPAEPDANGRTKDPYLRVSAAFGTLTFNPRSNTKQDWRVGGLDAKIFLDLCSHFSMQRPDGSITADCILAVHVCETKKPVLSHAMYVILLETDLERSGHCYRRIGVATIMMPVKSFVVGSFLREASRTEFRELLVSHFEDDSLRTIDLV</sequence>
<dbReference type="InterPro" id="IPR010730">
    <property type="entry name" value="HET"/>
</dbReference>
<dbReference type="PANTHER" id="PTHR33112">
    <property type="entry name" value="DOMAIN PROTEIN, PUTATIVE-RELATED"/>
    <property type="match status" value="1"/>
</dbReference>
<dbReference type="OrthoDB" id="5125733at2759"/>
<dbReference type="Proteomes" id="UP000019373">
    <property type="component" value="Unassembled WGS sequence"/>
</dbReference>
<name>U1GHK6_ENDPU</name>
<organism evidence="3 4">
    <name type="scientific">Endocarpon pusillum (strain Z07020 / HMAS-L-300199)</name>
    <name type="common">Lichen-forming fungus</name>
    <dbReference type="NCBI Taxonomy" id="1263415"/>
    <lineage>
        <taxon>Eukaryota</taxon>
        <taxon>Fungi</taxon>
        <taxon>Dikarya</taxon>
        <taxon>Ascomycota</taxon>
        <taxon>Pezizomycotina</taxon>
        <taxon>Eurotiomycetes</taxon>
        <taxon>Chaetothyriomycetidae</taxon>
        <taxon>Verrucariales</taxon>
        <taxon>Verrucariaceae</taxon>
        <taxon>Endocarpon</taxon>
    </lineage>
</organism>
<dbReference type="GeneID" id="19244207"/>
<dbReference type="Pfam" id="PF06985">
    <property type="entry name" value="HET"/>
    <property type="match status" value="1"/>
</dbReference>
<evidence type="ECO:0000256" key="1">
    <source>
        <dbReference type="SAM" id="MobiDB-lite"/>
    </source>
</evidence>
<evidence type="ECO:0000313" key="4">
    <source>
        <dbReference type="Proteomes" id="UP000019373"/>
    </source>
</evidence>
<feature type="domain" description="Heterokaryon incompatibility" evidence="2">
    <location>
        <begin position="105"/>
        <end position="247"/>
    </location>
</feature>
<accession>U1GHK6</accession>
<evidence type="ECO:0000313" key="3">
    <source>
        <dbReference type="EMBL" id="ERF77147.1"/>
    </source>
</evidence>
<proteinExistence type="predicted"/>
<keyword evidence="4" id="KW-1185">Reference proteome</keyword>
<protein>
    <recommendedName>
        <fullName evidence="2">Heterokaryon incompatibility domain-containing protein</fullName>
    </recommendedName>
</protein>
<dbReference type="RefSeq" id="XP_007785519.1">
    <property type="nucleotide sequence ID" value="XM_007787329.1"/>
</dbReference>
<dbReference type="AlphaFoldDB" id="U1GHK6"/>